<dbReference type="Proteomes" id="UP000806542">
    <property type="component" value="Unassembled WGS sequence"/>
</dbReference>
<proteinExistence type="predicted"/>
<dbReference type="RefSeq" id="WP_226393589.1">
    <property type="nucleotide sequence ID" value="NZ_JADCKB010000032.1"/>
</dbReference>
<comment type="caution">
    <text evidence="1">The sequence shown here is derived from an EMBL/GenBank/DDBJ whole genome shotgun (WGS) entry which is preliminary data.</text>
</comment>
<name>A0A9D5R9I1_9FIRM</name>
<evidence type="ECO:0000313" key="1">
    <source>
        <dbReference type="EMBL" id="MBE5041052.1"/>
    </source>
</evidence>
<dbReference type="EMBL" id="JADCKB010000032">
    <property type="protein sequence ID" value="MBE5041052.1"/>
    <property type="molecule type" value="Genomic_DNA"/>
</dbReference>
<dbReference type="AlphaFoldDB" id="A0A9D5R9I1"/>
<keyword evidence="2" id="KW-1185">Reference proteome</keyword>
<organism evidence="1 2">
    <name type="scientific">Ructibacterium gallinarum</name>
    <dbReference type="NCBI Taxonomy" id="2779355"/>
    <lineage>
        <taxon>Bacteria</taxon>
        <taxon>Bacillati</taxon>
        <taxon>Bacillota</taxon>
        <taxon>Clostridia</taxon>
        <taxon>Eubacteriales</taxon>
        <taxon>Oscillospiraceae</taxon>
        <taxon>Ructibacterium</taxon>
    </lineage>
</organism>
<protein>
    <submittedName>
        <fullName evidence="1">Uncharacterized protein</fullName>
    </submittedName>
</protein>
<gene>
    <name evidence="1" type="ORF">INF28_11340</name>
</gene>
<sequence length="46" mass="5513">MDEIEWADRVYLARSNPYDSGKSGRVLEQFGYLYILDRDFQLIKKI</sequence>
<evidence type="ECO:0000313" key="2">
    <source>
        <dbReference type="Proteomes" id="UP000806542"/>
    </source>
</evidence>
<reference evidence="1" key="1">
    <citation type="submission" date="2020-10" db="EMBL/GenBank/DDBJ databases">
        <title>ChiBAC.</title>
        <authorList>
            <person name="Zenner C."/>
            <person name="Hitch T.C.A."/>
            <person name="Clavel T."/>
        </authorList>
    </citation>
    <scope>NUCLEOTIDE SEQUENCE</scope>
    <source>
        <strain evidence="1">DSM 107454</strain>
    </source>
</reference>
<accession>A0A9D5R9I1</accession>